<comment type="subcellular location">
    <subcellularLocation>
        <location evidence="1">Golgi apparatus membrane</location>
        <topology evidence="1">Single-pass membrane protein</topology>
    </subcellularLocation>
</comment>
<sequence length="245" mass="27344">MGGMFLRRKYQKKSTIVVGIALALIVSTITAFFHVPLLKHTSKEFISEQGGWQASRLVMGSTAERNCRYVTSGPWLVVDDNGSKSTQLYAYNEPNLFNMFFSHPLLLCFVGYTCSRKNQDPDTGCCPPEPPRYICTGCQRASHCCEHFEFCVSCCLSKESPSEQIRNMERLKIYDLASSDTFEVCAVACKSHSGSVLHENSYRSPYHHCYEEERPPTMGPQGGPTSGLFSFLSISGSNQSSPTNR</sequence>
<evidence type="ECO:0000256" key="4">
    <source>
        <dbReference type="ARBA" id="ARBA00023034"/>
    </source>
</evidence>
<keyword evidence="3" id="KW-1133">Transmembrane helix</keyword>
<keyword evidence="4" id="KW-0333">Golgi apparatus</keyword>
<evidence type="ECO:0000256" key="6">
    <source>
        <dbReference type="ARBA" id="ARBA00023180"/>
    </source>
</evidence>
<dbReference type="InterPro" id="IPR019352">
    <property type="entry name" value="SPRING1"/>
</dbReference>
<organism evidence="9">
    <name type="scientific">Rhodosorus marinus</name>
    <dbReference type="NCBI Taxonomy" id="101924"/>
    <lineage>
        <taxon>Eukaryota</taxon>
        <taxon>Rhodophyta</taxon>
        <taxon>Stylonematophyceae</taxon>
        <taxon>Stylonematales</taxon>
        <taxon>Stylonemataceae</taxon>
        <taxon>Rhodosorus</taxon>
    </lineage>
</organism>
<keyword evidence="6" id="KW-0325">Glycoprotein</keyword>
<evidence type="ECO:0000256" key="3">
    <source>
        <dbReference type="ARBA" id="ARBA00022989"/>
    </source>
</evidence>
<dbReference type="GO" id="GO:2000640">
    <property type="term" value="P:positive regulation of SREBP signaling pathway"/>
    <property type="evidence" value="ECO:0007669"/>
    <property type="project" value="InterPro"/>
</dbReference>
<dbReference type="Pfam" id="PF10218">
    <property type="entry name" value="SPRING1"/>
    <property type="match status" value="1"/>
</dbReference>
<keyword evidence="2" id="KW-0812">Transmembrane</keyword>
<dbReference type="GO" id="GO:0000139">
    <property type="term" value="C:Golgi membrane"/>
    <property type="evidence" value="ECO:0007669"/>
    <property type="project" value="UniProtKB-SubCell"/>
</dbReference>
<dbReference type="EMBL" id="HBHW01015973">
    <property type="protein sequence ID" value="CAE0044346.1"/>
    <property type="molecule type" value="Transcribed_RNA"/>
</dbReference>
<evidence type="ECO:0000256" key="5">
    <source>
        <dbReference type="ARBA" id="ARBA00023136"/>
    </source>
</evidence>
<protein>
    <recommendedName>
        <fullName evidence="8">SREBP regulating gene protein</fullName>
    </recommendedName>
</protein>
<dbReference type="AlphaFoldDB" id="A0A7S2ZMH0"/>
<comment type="similarity">
    <text evidence="7">Belongs to the SPRING family.</text>
</comment>
<keyword evidence="5" id="KW-0472">Membrane</keyword>
<evidence type="ECO:0000313" key="9">
    <source>
        <dbReference type="EMBL" id="CAE0044346.1"/>
    </source>
</evidence>
<accession>A0A7S2ZMH0</accession>
<proteinExistence type="inferred from homology"/>
<name>A0A7S2ZMH0_9RHOD</name>
<evidence type="ECO:0000256" key="7">
    <source>
        <dbReference type="ARBA" id="ARBA00023461"/>
    </source>
</evidence>
<reference evidence="9" key="1">
    <citation type="submission" date="2021-01" db="EMBL/GenBank/DDBJ databases">
        <authorList>
            <person name="Corre E."/>
            <person name="Pelletier E."/>
            <person name="Niang G."/>
            <person name="Scheremetjew M."/>
            <person name="Finn R."/>
            <person name="Kale V."/>
            <person name="Holt S."/>
            <person name="Cochrane G."/>
            <person name="Meng A."/>
            <person name="Brown T."/>
            <person name="Cohen L."/>
        </authorList>
    </citation>
    <scope>NUCLEOTIDE SEQUENCE</scope>
    <source>
        <strain evidence="9">CCMP 769</strain>
    </source>
</reference>
<evidence type="ECO:0000256" key="1">
    <source>
        <dbReference type="ARBA" id="ARBA00004194"/>
    </source>
</evidence>
<dbReference type="PANTHER" id="PTHR13481:SF0">
    <property type="entry name" value="SREBP REGULATING GENE PROTEIN"/>
    <property type="match status" value="1"/>
</dbReference>
<gene>
    <name evidence="9" type="ORF">RMAR00112_LOCUS12321</name>
</gene>
<evidence type="ECO:0000256" key="2">
    <source>
        <dbReference type="ARBA" id="ARBA00022692"/>
    </source>
</evidence>
<evidence type="ECO:0000256" key="8">
    <source>
        <dbReference type="ARBA" id="ARBA00023485"/>
    </source>
</evidence>
<dbReference type="PANTHER" id="PTHR13481">
    <property type="entry name" value="SREBP REGULATING GENE PROTEIN"/>
    <property type="match status" value="1"/>
</dbReference>